<dbReference type="EMBL" id="CM010716">
    <property type="protein sequence ID" value="RZC51677.1"/>
    <property type="molecule type" value="Genomic_DNA"/>
</dbReference>
<organism evidence="1 2">
    <name type="scientific">Papaver somniferum</name>
    <name type="common">Opium poppy</name>
    <dbReference type="NCBI Taxonomy" id="3469"/>
    <lineage>
        <taxon>Eukaryota</taxon>
        <taxon>Viridiplantae</taxon>
        <taxon>Streptophyta</taxon>
        <taxon>Embryophyta</taxon>
        <taxon>Tracheophyta</taxon>
        <taxon>Spermatophyta</taxon>
        <taxon>Magnoliopsida</taxon>
        <taxon>Ranunculales</taxon>
        <taxon>Papaveraceae</taxon>
        <taxon>Papaveroideae</taxon>
        <taxon>Papaver</taxon>
    </lineage>
</organism>
<keyword evidence="2" id="KW-1185">Reference proteome</keyword>
<accession>A0A4Y7ISK8</accession>
<protein>
    <submittedName>
        <fullName evidence="1">Uncharacterized protein</fullName>
    </submittedName>
</protein>
<evidence type="ECO:0000313" key="1">
    <source>
        <dbReference type="EMBL" id="RZC51677.1"/>
    </source>
</evidence>
<proteinExistence type="predicted"/>
<dbReference type="Gramene" id="RZC51677">
    <property type="protein sequence ID" value="RZC51677"/>
    <property type="gene ID" value="C5167_020106"/>
</dbReference>
<reference evidence="1 2" key="1">
    <citation type="journal article" date="2018" name="Science">
        <title>The opium poppy genome and morphinan production.</title>
        <authorList>
            <person name="Guo L."/>
            <person name="Winzer T."/>
            <person name="Yang X."/>
            <person name="Li Y."/>
            <person name="Ning Z."/>
            <person name="He Z."/>
            <person name="Teodor R."/>
            <person name="Lu Y."/>
            <person name="Bowser T.A."/>
            <person name="Graham I.A."/>
            <person name="Ye K."/>
        </authorList>
    </citation>
    <scope>NUCLEOTIDE SEQUENCE [LARGE SCALE GENOMIC DNA]</scope>
    <source>
        <strain evidence="2">cv. HN1</strain>
        <tissue evidence="1">Leaves</tissue>
    </source>
</reference>
<sequence length="110" mass="12271">MVFFITATRTRKWYSGFISLFEVSSTKEEESLTWMRRKVPDKYFDFSVTSKTNNFGTSGVPKQSQAQQAEAKCYSSNNRMGLRAGANPSFTSQGTEAIINSINGSQCSVN</sequence>
<dbReference type="AlphaFoldDB" id="A0A4Y7ISK8"/>
<evidence type="ECO:0000313" key="2">
    <source>
        <dbReference type="Proteomes" id="UP000316621"/>
    </source>
</evidence>
<name>A0A4Y7ISK8_PAPSO</name>
<dbReference type="Proteomes" id="UP000316621">
    <property type="component" value="Chromosome 2"/>
</dbReference>
<gene>
    <name evidence="1" type="ORF">C5167_020106</name>
</gene>